<gene>
    <name evidence="1" type="ORF">ASPCAL12927</name>
</gene>
<evidence type="ECO:0000313" key="2">
    <source>
        <dbReference type="Proteomes" id="UP000054771"/>
    </source>
</evidence>
<accession>A0A0U5GDB7</accession>
<name>A0A0U5GDB7_ASPCI</name>
<dbReference type="AlphaFoldDB" id="A0A0U5GDB7"/>
<dbReference type="EMBL" id="CDMC01000015">
    <property type="protein sequence ID" value="CEL09798.1"/>
    <property type="molecule type" value="Genomic_DNA"/>
</dbReference>
<sequence length="205" mass="22103">MFEPRSTRAESNQKRLHTPYRIPDIHPCLRTSSARMPTTEVGNYDMLGARPMAPLPKVIHTVPPAQKCIAQNDQWAPGRPDVGRTCPGSWKCCDSCRSGDSLVLRYRHKNSGTDETVALEKVSGGHRLHQEAQPTTLQANTAIHHFYGIADEDAAGAETRLNEGDASAITSARDACYNIFDGGLKVTPTPKSLGGQPTPSAAGGN</sequence>
<keyword evidence="2" id="KW-1185">Reference proteome</keyword>
<protein>
    <submittedName>
        <fullName evidence="1">Uncharacterized protein</fullName>
    </submittedName>
</protein>
<organism evidence="1 2">
    <name type="scientific">Aspergillus calidoustus</name>
    <dbReference type="NCBI Taxonomy" id="454130"/>
    <lineage>
        <taxon>Eukaryota</taxon>
        <taxon>Fungi</taxon>
        <taxon>Dikarya</taxon>
        <taxon>Ascomycota</taxon>
        <taxon>Pezizomycotina</taxon>
        <taxon>Eurotiomycetes</taxon>
        <taxon>Eurotiomycetidae</taxon>
        <taxon>Eurotiales</taxon>
        <taxon>Aspergillaceae</taxon>
        <taxon>Aspergillus</taxon>
        <taxon>Aspergillus subgen. Nidulantes</taxon>
    </lineage>
</organism>
<proteinExistence type="predicted"/>
<dbReference type="Proteomes" id="UP000054771">
    <property type="component" value="Unassembled WGS sequence"/>
</dbReference>
<reference evidence="2" key="1">
    <citation type="journal article" date="2016" name="Genome Announc.">
        <title>Draft genome sequences of fungus Aspergillus calidoustus.</title>
        <authorList>
            <person name="Horn F."/>
            <person name="Linde J."/>
            <person name="Mattern D.J."/>
            <person name="Walther G."/>
            <person name="Guthke R."/>
            <person name="Scherlach K."/>
            <person name="Martin K."/>
            <person name="Brakhage A.A."/>
            <person name="Petzke L."/>
            <person name="Valiante V."/>
        </authorList>
    </citation>
    <scope>NUCLEOTIDE SEQUENCE [LARGE SCALE GENOMIC DNA]</scope>
    <source>
        <strain evidence="2">SF006504</strain>
    </source>
</reference>
<dbReference type="OrthoDB" id="4428274at2759"/>
<evidence type="ECO:0000313" key="1">
    <source>
        <dbReference type="EMBL" id="CEL09798.1"/>
    </source>
</evidence>